<dbReference type="OrthoDB" id="431588at2759"/>
<organism evidence="2">
    <name type="scientific">Lamprotornis superbus</name>
    <dbReference type="NCBI Taxonomy" id="245042"/>
    <lineage>
        <taxon>Eukaryota</taxon>
        <taxon>Metazoa</taxon>
        <taxon>Chordata</taxon>
        <taxon>Craniata</taxon>
        <taxon>Vertebrata</taxon>
        <taxon>Euteleostomi</taxon>
        <taxon>Archelosauria</taxon>
        <taxon>Archosauria</taxon>
        <taxon>Dinosauria</taxon>
        <taxon>Saurischia</taxon>
        <taxon>Theropoda</taxon>
        <taxon>Coelurosauria</taxon>
        <taxon>Aves</taxon>
        <taxon>Neognathae</taxon>
        <taxon>Neoaves</taxon>
        <taxon>Telluraves</taxon>
        <taxon>Australaves</taxon>
        <taxon>Passeriformes</taxon>
        <taxon>Sturnidae</taxon>
        <taxon>Lamprotornis</taxon>
    </lineage>
</organism>
<keyword evidence="4" id="KW-1185">Reference proteome</keyword>
<comment type="caution">
    <text evidence="2">The sequence shown here is derived from an EMBL/GenBank/DDBJ whole genome shotgun (WGS) entry which is preliminary data.</text>
</comment>
<dbReference type="InterPro" id="IPR027914">
    <property type="entry name" value="DUF4456"/>
</dbReference>
<evidence type="ECO:0000313" key="4">
    <source>
        <dbReference type="Proteomes" id="UP000618051"/>
    </source>
</evidence>
<evidence type="ECO:0000313" key="3">
    <source>
        <dbReference type="EMBL" id="KAI1236455.1"/>
    </source>
</evidence>
<feature type="non-terminal residue" evidence="2">
    <location>
        <position position="102"/>
    </location>
</feature>
<reference evidence="3" key="3">
    <citation type="submission" date="2022-01" db="EMBL/GenBank/DDBJ databases">
        <authorList>
            <person name="Rubenstein D.R."/>
        </authorList>
    </citation>
    <scope>NUCLEOTIDE SEQUENCE</scope>
    <source>
        <strain evidence="3">SS15</strain>
        <tissue evidence="3">Liver</tissue>
    </source>
</reference>
<feature type="domain" description="DUF4456" evidence="1">
    <location>
        <begin position="2"/>
        <end position="100"/>
    </location>
</feature>
<reference evidence="3 4" key="2">
    <citation type="journal article" date="2021" name="J. Hered.">
        <title>Feather Gene Expression Elucidates the Developmental Basis of Plumage Iridescence in African Starlings.</title>
        <authorList>
            <person name="Rubenstein D.R."/>
            <person name="Corvelo A."/>
            <person name="MacManes M.D."/>
            <person name="Maia R."/>
            <person name="Narzisi G."/>
            <person name="Rousaki A."/>
            <person name="Vandenabeele P."/>
            <person name="Shawkey M.D."/>
            <person name="Solomon J."/>
        </authorList>
    </citation>
    <scope>NUCLEOTIDE SEQUENCE [LARGE SCALE GENOMIC DNA]</scope>
    <source>
        <strain evidence="3">SS15</strain>
    </source>
</reference>
<evidence type="ECO:0000259" key="1">
    <source>
        <dbReference type="Pfam" id="PF14644"/>
    </source>
</evidence>
<feature type="non-terminal residue" evidence="2">
    <location>
        <position position="1"/>
    </location>
</feature>
<sequence length="102" mass="12528">EFYGEKKNPQKGMLEDLPDTFEHWAEMLRLKLLSYQRQTDDYYNFCLREFWDQLKWFEEELSSVSQLVVESLLKEHEQKLNSSTGHIQHLFNRQLEEWEDVK</sequence>
<dbReference type="Proteomes" id="UP000618051">
    <property type="component" value="Unassembled WGS sequence"/>
</dbReference>
<protein>
    <recommendedName>
        <fullName evidence="1">DUF4456 domain-containing protein</fullName>
    </recommendedName>
</protein>
<gene>
    <name evidence="3" type="ORF">IHE44_0014702</name>
    <name evidence="2" type="ORF">IHE44_001949</name>
</gene>
<dbReference type="Pfam" id="PF14644">
    <property type="entry name" value="DUF4456"/>
    <property type="match status" value="1"/>
</dbReference>
<dbReference type="EMBL" id="JADDUC010000125">
    <property type="protein sequence ID" value="KAG0117943.1"/>
    <property type="molecule type" value="Genomic_DNA"/>
</dbReference>
<proteinExistence type="predicted"/>
<dbReference type="EMBL" id="JADDUC020000009">
    <property type="protein sequence ID" value="KAI1236455.1"/>
    <property type="molecule type" value="Genomic_DNA"/>
</dbReference>
<dbReference type="AlphaFoldDB" id="A0A835NLB0"/>
<accession>A0A835NLB0</accession>
<reference evidence="2" key="1">
    <citation type="submission" date="2020-10" db="EMBL/GenBank/DDBJ databases">
        <title>Feather gene expression reveals the developmental basis of iridescence in African starlings.</title>
        <authorList>
            <person name="Rubenstein D.R."/>
        </authorList>
    </citation>
    <scope>NUCLEOTIDE SEQUENCE</scope>
    <source>
        <strain evidence="2">SS15</strain>
        <tissue evidence="2">Liver</tissue>
    </source>
</reference>
<name>A0A835NLB0_9PASS</name>
<evidence type="ECO:0000313" key="2">
    <source>
        <dbReference type="EMBL" id="KAG0117943.1"/>
    </source>
</evidence>